<reference evidence="2 3" key="1">
    <citation type="submission" date="2018-06" db="EMBL/GenBank/DDBJ databases">
        <title>Draft Whole-Genome Sequence of the purple photosynthetic bacterium Rhodospeudomonas palustris XCP.</title>
        <authorList>
            <person name="Rayyan A."/>
            <person name="Meyer T.E."/>
            <person name="Kyndt J.A."/>
        </authorList>
    </citation>
    <scope>NUCLEOTIDE SEQUENCE [LARGE SCALE GENOMIC DNA]</scope>
    <source>
        <strain evidence="2 3">XCP</strain>
    </source>
</reference>
<evidence type="ECO:0000256" key="1">
    <source>
        <dbReference type="SAM" id="SignalP"/>
    </source>
</evidence>
<feature type="signal peptide" evidence="1">
    <location>
        <begin position="1"/>
        <end position="31"/>
    </location>
</feature>
<comment type="caution">
    <text evidence="2">The sequence shown here is derived from an EMBL/GenBank/DDBJ whole genome shotgun (WGS) entry which is preliminary data.</text>
</comment>
<dbReference type="Proteomes" id="UP000248134">
    <property type="component" value="Unassembled WGS sequence"/>
</dbReference>
<name>A0A323U9C0_RHOPL</name>
<keyword evidence="1" id="KW-0732">Signal</keyword>
<dbReference type="RefSeq" id="WP_110788357.1">
    <property type="nucleotide sequence ID" value="NZ_QKQS01000033.1"/>
</dbReference>
<dbReference type="AlphaFoldDB" id="A0A323U9C0"/>
<proteinExistence type="predicted"/>
<protein>
    <submittedName>
        <fullName evidence="2">Uncharacterized protein</fullName>
    </submittedName>
</protein>
<accession>A0A323U9C0</accession>
<organism evidence="2 3">
    <name type="scientific">Rhodopseudomonas palustris</name>
    <dbReference type="NCBI Taxonomy" id="1076"/>
    <lineage>
        <taxon>Bacteria</taxon>
        <taxon>Pseudomonadati</taxon>
        <taxon>Pseudomonadota</taxon>
        <taxon>Alphaproteobacteria</taxon>
        <taxon>Hyphomicrobiales</taxon>
        <taxon>Nitrobacteraceae</taxon>
        <taxon>Rhodopseudomonas</taxon>
    </lineage>
</organism>
<evidence type="ECO:0000313" key="3">
    <source>
        <dbReference type="Proteomes" id="UP000248134"/>
    </source>
</evidence>
<feature type="chain" id="PRO_5016440502" evidence="1">
    <location>
        <begin position="32"/>
        <end position="194"/>
    </location>
</feature>
<dbReference type="EMBL" id="QKQS01000033">
    <property type="protein sequence ID" value="PZA09442.1"/>
    <property type="molecule type" value="Genomic_DNA"/>
</dbReference>
<gene>
    <name evidence="2" type="ORF">DNX69_23100</name>
</gene>
<sequence>MPFALRPVVVALGAGVIAVALASASTTAVFAQANKAAPSAPAAAEPAMKEITLTDKQIQGVLAAHKDVDAIAAKLPDDQDSKPDPKVLKQLDDAAKKHGFASYDEYSDVIEAIGMVLAGTDPKTKTYVGPAAALKDQIAAVEADTKMSADDKKQALADLNEAAKNPGPAVTNKTNIDLVLKNYDALSQALEDDE</sequence>
<dbReference type="OrthoDB" id="7997461at2"/>
<evidence type="ECO:0000313" key="2">
    <source>
        <dbReference type="EMBL" id="PZA09442.1"/>
    </source>
</evidence>